<evidence type="ECO:0000313" key="1">
    <source>
        <dbReference type="EMBL" id="KAI4371042.1"/>
    </source>
</evidence>
<name>A0ACB9QXX4_9MYRT</name>
<proteinExistence type="predicted"/>
<keyword evidence="2" id="KW-1185">Reference proteome</keyword>
<dbReference type="EMBL" id="CM042884">
    <property type="protein sequence ID" value="KAI4371042.1"/>
    <property type="molecule type" value="Genomic_DNA"/>
</dbReference>
<dbReference type="Proteomes" id="UP001057402">
    <property type="component" value="Chromosome 5"/>
</dbReference>
<gene>
    <name evidence="1" type="ORF">MLD38_019318</name>
</gene>
<sequence length="1022" mass="110801">MPPFLLHVPAALLILLLTAAAVDVASATLPPDFLYLVNTLKNTISDPTSALSSWSASSTSPCSSWAGVSCDPADPRNATVTSLDLSGLDLAAPFPSDICLRLPLLSFLSLSNNSFSSPADDSTLSSALAGCSRLVHLDLSQNLFTGSLPESVASLPLLTYLDLSGNNFSGDFPESYGRFPRLEVLSVVYNLLDGKIAHFLGNVSSLKMLNLSYNPFVPGRFPDELGNLTNLEILWMTECGLVGEIPVSLRRLKKLKDFDLAINSLEGVIPTWIMELTDLVQIELYNNSLTGELPRTGWSNLSGLRNLDASMNRLRGTIPEELTRLPLESLNLYENDLQGDLHPSIAESPGLYELRVFKNRLSGVLPPDLGKKAPLRWVDVSSNEFVGEIPQGLCEKGALEELLMLRNSFSGGIPESLAKCESLTRLRLGNNKLSGDIPPGFWGLPSIYLLELSDNGFTGTIGEEIAGAQSLSVLTLSRNNFSGSLPSGLGSLVSLGDLSASDNHLNGSLPDSFVNLGQLVRLDLHNNELSGVLPKGMGGLKKLNELNLAHNRISGAVAGELGDLPVLNYLDLSENKFSGGVPDELQNLKLNQLNMSFNLLSGALPPMFSAEMYRNSFLGNPGLCGDLRGLCSDRSRMRSSGYAWMLRVIFILTGLVLILGGGWFYIKYKEFKEGKKAVDKTKWTLMSFHKLGFSEDEILDCLDEDNVIGSGSSGKVYKVLVSSGEAVAVKKLWRSGKNKDVDGYGDVEAGNYDTQDDGFDAEVRTLGKIRHKNIVKLWCCCVTKDCKLLVYEYMPNGSLGDLLHSSKGGLLDWPTRYRIAVDAAEGLSYLHHDCVPPIVHRDVKSNNILLDAEFGARVADFGVAKVATSTAAKGHESMSVIAGSCGYIAPEYAYTLRVNEKSDIYSFGVVLLELVTGKRPVDPEFGEKDLVKWVCVTLDQKGGVDGVIDPKLDPCFKEEVCKVLNIGLQCTSPLPINRPSMRRVVKSLQEISAENAAKRSGKDGGRLTPYYYDDASDPGSAA</sequence>
<evidence type="ECO:0000313" key="2">
    <source>
        <dbReference type="Proteomes" id="UP001057402"/>
    </source>
</evidence>
<reference evidence="2" key="1">
    <citation type="journal article" date="2023" name="Front. Plant Sci.">
        <title>Chromosomal-level genome assembly of Melastoma candidum provides insights into trichome evolution.</title>
        <authorList>
            <person name="Zhong Y."/>
            <person name="Wu W."/>
            <person name="Sun C."/>
            <person name="Zou P."/>
            <person name="Liu Y."/>
            <person name="Dai S."/>
            <person name="Zhou R."/>
        </authorList>
    </citation>
    <scope>NUCLEOTIDE SEQUENCE [LARGE SCALE GENOMIC DNA]</scope>
</reference>
<accession>A0ACB9QXX4</accession>
<protein>
    <submittedName>
        <fullName evidence="1">Uncharacterized protein</fullName>
    </submittedName>
</protein>
<organism evidence="1 2">
    <name type="scientific">Melastoma candidum</name>
    <dbReference type="NCBI Taxonomy" id="119954"/>
    <lineage>
        <taxon>Eukaryota</taxon>
        <taxon>Viridiplantae</taxon>
        <taxon>Streptophyta</taxon>
        <taxon>Embryophyta</taxon>
        <taxon>Tracheophyta</taxon>
        <taxon>Spermatophyta</taxon>
        <taxon>Magnoliopsida</taxon>
        <taxon>eudicotyledons</taxon>
        <taxon>Gunneridae</taxon>
        <taxon>Pentapetalae</taxon>
        <taxon>rosids</taxon>
        <taxon>malvids</taxon>
        <taxon>Myrtales</taxon>
        <taxon>Melastomataceae</taxon>
        <taxon>Melastomatoideae</taxon>
        <taxon>Melastomateae</taxon>
        <taxon>Melastoma</taxon>
    </lineage>
</organism>
<comment type="caution">
    <text evidence="1">The sequence shown here is derived from an EMBL/GenBank/DDBJ whole genome shotgun (WGS) entry which is preliminary data.</text>
</comment>